<proteinExistence type="predicted"/>
<accession>A0A1H7EXJ2</accession>
<dbReference type="Proteomes" id="UP000199506">
    <property type="component" value="Unassembled WGS sequence"/>
</dbReference>
<organism evidence="1 2">
    <name type="scientific">Methanobrevibacter gottschalkii</name>
    <dbReference type="NCBI Taxonomy" id="190974"/>
    <lineage>
        <taxon>Archaea</taxon>
        <taxon>Methanobacteriati</taxon>
        <taxon>Methanobacteriota</taxon>
        <taxon>Methanomada group</taxon>
        <taxon>Methanobacteria</taxon>
        <taxon>Methanobacteriales</taxon>
        <taxon>Methanobacteriaceae</taxon>
        <taxon>Methanobrevibacter</taxon>
    </lineage>
</organism>
<sequence length="141" mass="16588">MIGRQTININKSIELEELYQIMEKKWDKEKYNTFFLGKPNPLSIEKYICLPATQRYMIIAYPRKGGKFFSRNDKVVLTICDTPDSMKNQIVTSLARDNIFKLTYQISESKSRNEERKGPTEETLQGYTAYMKQILEEEDLL</sequence>
<evidence type="ECO:0000313" key="2">
    <source>
        <dbReference type="Proteomes" id="UP000199506"/>
    </source>
</evidence>
<reference evidence="1 2" key="1">
    <citation type="submission" date="2016-10" db="EMBL/GenBank/DDBJ databases">
        <authorList>
            <person name="de Groot N.N."/>
        </authorList>
    </citation>
    <scope>NUCLEOTIDE SEQUENCE [LARGE SCALE GENOMIC DNA]</scope>
    <source>
        <strain evidence="1 2">DSM 11978</strain>
    </source>
</reference>
<dbReference type="EMBL" id="FOAK01000001">
    <property type="protein sequence ID" value="SEK18581.1"/>
    <property type="molecule type" value="Genomic_DNA"/>
</dbReference>
<name>A0A1H7EXJ2_9EURY</name>
<dbReference type="STRING" id="190974.SAMN05216439_0523"/>
<dbReference type="AlphaFoldDB" id="A0A1H7EXJ2"/>
<gene>
    <name evidence="1" type="ORF">SAMN05216439_0523</name>
</gene>
<protein>
    <submittedName>
        <fullName evidence="1">Uncharacterized protein</fullName>
    </submittedName>
</protein>
<dbReference type="RefSeq" id="WP_091698502.1">
    <property type="nucleotide sequence ID" value="NZ_FOAK01000001.1"/>
</dbReference>
<evidence type="ECO:0000313" key="1">
    <source>
        <dbReference type="EMBL" id="SEK18581.1"/>
    </source>
</evidence>